<accession>A0A0R1ZB66</accession>
<gene>
    <name evidence="2" type="ORF">FC64_GL001224</name>
</gene>
<keyword evidence="1" id="KW-1133">Transmembrane helix</keyword>
<feature type="transmembrane region" description="Helical" evidence="1">
    <location>
        <begin position="79"/>
        <end position="97"/>
    </location>
</feature>
<feature type="transmembrane region" description="Helical" evidence="1">
    <location>
        <begin position="7"/>
        <end position="27"/>
    </location>
</feature>
<protein>
    <submittedName>
        <fullName evidence="2">Uncharacterized protein</fullName>
    </submittedName>
</protein>
<name>A0A0R1ZB66_9LACO</name>
<feature type="transmembrane region" description="Helical" evidence="1">
    <location>
        <begin position="47"/>
        <end position="72"/>
    </location>
</feature>
<keyword evidence="1" id="KW-0812">Transmembrane</keyword>
<dbReference type="RefSeq" id="WP_057907046.1">
    <property type="nucleotide sequence ID" value="NZ_AYYZ01000029.1"/>
</dbReference>
<evidence type="ECO:0000313" key="2">
    <source>
        <dbReference type="EMBL" id="KRM52030.1"/>
    </source>
</evidence>
<evidence type="ECO:0000256" key="1">
    <source>
        <dbReference type="SAM" id="Phobius"/>
    </source>
</evidence>
<dbReference type="PATRIC" id="fig|1423820.4.peg.1250"/>
<sequence>MAKILNVLIGTIGILYICGQVTYYGFVRLLSTLGYDHAATVVDGHKIIFDWVIFMAFLLVIFGCVALVANFIKFQTPHLGLRLIFNIVCIFMPFLHIKNHLTILLEGVFLILFGLYLATIRKSKLINDKINLKR</sequence>
<dbReference type="EMBL" id="AYYZ01000029">
    <property type="protein sequence ID" value="KRM52030.1"/>
    <property type="molecule type" value="Genomic_DNA"/>
</dbReference>
<dbReference type="Proteomes" id="UP000051291">
    <property type="component" value="Unassembled WGS sequence"/>
</dbReference>
<keyword evidence="3" id="KW-1185">Reference proteome</keyword>
<dbReference type="AlphaFoldDB" id="A0A0R1ZB66"/>
<feature type="transmembrane region" description="Helical" evidence="1">
    <location>
        <begin position="103"/>
        <end position="120"/>
    </location>
</feature>
<dbReference type="STRING" id="1423820.FC64_GL001224"/>
<evidence type="ECO:0000313" key="3">
    <source>
        <dbReference type="Proteomes" id="UP000051291"/>
    </source>
</evidence>
<proteinExistence type="predicted"/>
<comment type="caution">
    <text evidence="2">The sequence shown here is derived from an EMBL/GenBank/DDBJ whole genome shotgun (WGS) entry which is preliminary data.</text>
</comment>
<keyword evidence="1" id="KW-0472">Membrane</keyword>
<organism evidence="2 3">
    <name type="scientific">Ligilactobacillus araffinosus DSM 20653</name>
    <dbReference type="NCBI Taxonomy" id="1423820"/>
    <lineage>
        <taxon>Bacteria</taxon>
        <taxon>Bacillati</taxon>
        <taxon>Bacillota</taxon>
        <taxon>Bacilli</taxon>
        <taxon>Lactobacillales</taxon>
        <taxon>Lactobacillaceae</taxon>
        <taxon>Ligilactobacillus</taxon>
    </lineage>
</organism>
<reference evidence="2 3" key="1">
    <citation type="journal article" date="2015" name="Genome Announc.">
        <title>Expanding the biotechnology potential of lactobacilli through comparative genomics of 213 strains and associated genera.</title>
        <authorList>
            <person name="Sun Z."/>
            <person name="Harris H.M."/>
            <person name="McCann A."/>
            <person name="Guo C."/>
            <person name="Argimon S."/>
            <person name="Zhang W."/>
            <person name="Yang X."/>
            <person name="Jeffery I.B."/>
            <person name="Cooney J.C."/>
            <person name="Kagawa T.F."/>
            <person name="Liu W."/>
            <person name="Song Y."/>
            <person name="Salvetti E."/>
            <person name="Wrobel A."/>
            <person name="Rasinkangas P."/>
            <person name="Parkhill J."/>
            <person name="Rea M.C."/>
            <person name="O'Sullivan O."/>
            <person name="Ritari J."/>
            <person name="Douillard F.P."/>
            <person name="Paul Ross R."/>
            <person name="Yang R."/>
            <person name="Briner A.E."/>
            <person name="Felis G.E."/>
            <person name="de Vos W.M."/>
            <person name="Barrangou R."/>
            <person name="Klaenhammer T.R."/>
            <person name="Caufield P.W."/>
            <person name="Cui Y."/>
            <person name="Zhang H."/>
            <person name="O'Toole P.W."/>
        </authorList>
    </citation>
    <scope>NUCLEOTIDE SEQUENCE [LARGE SCALE GENOMIC DNA]</scope>
    <source>
        <strain evidence="2 3">DSM 20653</strain>
    </source>
</reference>